<evidence type="ECO:0000313" key="3">
    <source>
        <dbReference type="EMBL" id="QGY38961.1"/>
    </source>
</evidence>
<organism evidence="3 4">
    <name type="scientific">Pseudodesulfovibrio cashew</name>
    <dbReference type="NCBI Taxonomy" id="2678688"/>
    <lineage>
        <taxon>Bacteria</taxon>
        <taxon>Pseudomonadati</taxon>
        <taxon>Thermodesulfobacteriota</taxon>
        <taxon>Desulfovibrionia</taxon>
        <taxon>Desulfovibrionales</taxon>
        <taxon>Desulfovibrionaceae</taxon>
    </lineage>
</organism>
<dbReference type="InterPro" id="IPR051686">
    <property type="entry name" value="Lipoprotein_DolP"/>
</dbReference>
<reference evidence="3 4" key="1">
    <citation type="submission" date="2019-11" db="EMBL/GenBank/DDBJ databases">
        <authorList>
            <person name="Zheng R.K."/>
            <person name="Sun C.M."/>
        </authorList>
    </citation>
    <scope>NUCLEOTIDE SEQUENCE [LARGE SCALE GENOMIC DNA]</scope>
    <source>
        <strain evidence="3 4">SRB007</strain>
    </source>
</reference>
<name>A0A6I6JA75_9BACT</name>
<feature type="signal peptide" evidence="1">
    <location>
        <begin position="1"/>
        <end position="21"/>
    </location>
</feature>
<dbReference type="PROSITE" id="PS50914">
    <property type="entry name" value="BON"/>
    <property type="match status" value="1"/>
</dbReference>
<dbReference type="AlphaFoldDB" id="A0A6I6JA75"/>
<evidence type="ECO:0000259" key="2">
    <source>
        <dbReference type="PROSITE" id="PS50914"/>
    </source>
</evidence>
<accession>A0A6I6JA75</accession>
<dbReference type="PROSITE" id="PS51257">
    <property type="entry name" value="PROKAR_LIPOPROTEIN"/>
    <property type="match status" value="1"/>
</dbReference>
<dbReference type="PANTHER" id="PTHR34606:SF15">
    <property type="entry name" value="BON DOMAIN-CONTAINING PROTEIN"/>
    <property type="match status" value="1"/>
</dbReference>
<sequence>MKRHLTILMLLLALVGLQALSGCAVYDVAVEERNAGDWANDKQISFLIEKQFLEDDAIKYLDFDAYSYYGHVYLVGEYENRGQVERAVAIAKATEGVRQVTTYFLPKREEDLCGTTDNLEISATIRQKLITDKTIWSTNIDIEMIQCNVVLLGVVGDKTQKAKAEAYARETPGVRNVKSYLTVN</sequence>
<keyword evidence="1" id="KW-0732">Signal</keyword>
<gene>
    <name evidence="3" type="ORF">GM415_02020</name>
</gene>
<dbReference type="InterPro" id="IPR007055">
    <property type="entry name" value="BON_dom"/>
</dbReference>
<feature type="domain" description="BON" evidence="2">
    <location>
        <begin position="117"/>
        <end position="184"/>
    </location>
</feature>
<feature type="chain" id="PRO_5026255663" evidence="1">
    <location>
        <begin position="22"/>
        <end position="184"/>
    </location>
</feature>
<evidence type="ECO:0000313" key="4">
    <source>
        <dbReference type="Proteomes" id="UP000428328"/>
    </source>
</evidence>
<keyword evidence="4" id="KW-1185">Reference proteome</keyword>
<dbReference type="Pfam" id="PF04972">
    <property type="entry name" value="BON"/>
    <property type="match status" value="2"/>
</dbReference>
<protein>
    <submittedName>
        <fullName evidence="3">BON domain-containing protein</fullName>
    </submittedName>
</protein>
<evidence type="ECO:0000256" key="1">
    <source>
        <dbReference type="SAM" id="SignalP"/>
    </source>
</evidence>
<dbReference type="PANTHER" id="PTHR34606">
    <property type="entry name" value="BON DOMAIN-CONTAINING PROTEIN"/>
    <property type="match status" value="1"/>
</dbReference>
<dbReference type="KEGG" id="psel:GM415_02020"/>
<proteinExistence type="predicted"/>
<dbReference type="EMBL" id="CP046400">
    <property type="protein sequence ID" value="QGY38961.1"/>
    <property type="molecule type" value="Genomic_DNA"/>
</dbReference>
<dbReference type="RefSeq" id="WP_158946172.1">
    <property type="nucleotide sequence ID" value="NZ_CP046400.1"/>
</dbReference>
<dbReference type="Proteomes" id="UP000428328">
    <property type="component" value="Chromosome"/>
</dbReference>